<dbReference type="Proteomes" id="UP000641588">
    <property type="component" value="Unassembled WGS sequence"/>
</dbReference>
<gene>
    <name evidence="1" type="ORF">GC093_04780</name>
</gene>
<comment type="caution">
    <text evidence="1">The sequence shown here is derived from an EMBL/GenBank/DDBJ whole genome shotgun (WGS) entry which is preliminary data.</text>
</comment>
<proteinExistence type="predicted"/>
<name>A0A972GKT5_9BACL</name>
<reference evidence="1" key="1">
    <citation type="submission" date="2019-10" db="EMBL/GenBank/DDBJ databases">
        <title>Description of Paenibacillus glebae sp. nov.</title>
        <authorList>
            <person name="Carlier A."/>
            <person name="Qi S."/>
        </authorList>
    </citation>
    <scope>NUCLEOTIDE SEQUENCE</scope>
    <source>
        <strain evidence="1">LMG 31456</strain>
    </source>
</reference>
<dbReference type="EMBL" id="WHOD01000016">
    <property type="protein sequence ID" value="NOU92547.1"/>
    <property type="molecule type" value="Genomic_DNA"/>
</dbReference>
<organism evidence="1 2">
    <name type="scientific">Paenibacillus foliorum</name>
    <dbReference type="NCBI Taxonomy" id="2654974"/>
    <lineage>
        <taxon>Bacteria</taxon>
        <taxon>Bacillati</taxon>
        <taxon>Bacillota</taxon>
        <taxon>Bacilli</taxon>
        <taxon>Bacillales</taxon>
        <taxon>Paenibacillaceae</taxon>
        <taxon>Paenibacillus</taxon>
    </lineage>
</organism>
<keyword evidence="2" id="KW-1185">Reference proteome</keyword>
<evidence type="ECO:0000313" key="1">
    <source>
        <dbReference type="EMBL" id="NOU92547.1"/>
    </source>
</evidence>
<dbReference type="AlphaFoldDB" id="A0A972GKT5"/>
<evidence type="ECO:0000313" key="2">
    <source>
        <dbReference type="Proteomes" id="UP000641588"/>
    </source>
</evidence>
<accession>A0A972GKT5</accession>
<sequence length="64" mass="7091">MNVKNIRVREKGVTPSKLKGYNNSTMINNITFDNIVMPGSPTSATNLSILCVYSINRGTMLMLQ</sequence>
<protein>
    <submittedName>
        <fullName evidence="1">Uncharacterized protein</fullName>
    </submittedName>
</protein>